<dbReference type="InterPro" id="IPR050367">
    <property type="entry name" value="APC_superfamily"/>
</dbReference>
<dbReference type="PANTHER" id="PTHR42770:SF7">
    <property type="entry name" value="MEMBRANE PROTEIN"/>
    <property type="match status" value="1"/>
</dbReference>
<feature type="transmembrane region" description="Helical" evidence="6">
    <location>
        <begin position="64"/>
        <end position="87"/>
    </location>
</feature>
<feature type="transmembrane region" description="Helical" evidence="6">
    <location>
        <begin position="387"/>
        <end position="406"/>
    </location>
</feature>
<name>A0A0R2TWI2_9GAMM</name>
<evidence type="ECO:0000256" key="2">
    <source>
        <dbReference type="ARBA" id="ARBA00022475"/>
    </source>
</evidence>
<feature type="transmembrane region" description="Helical" evidence="6">
    <location>
        <begin position="25"/>
        <end position="43"/>
    </location>
</feature>
<dbReference type="PANTHER" id="PTHR42770">
    <property type="entry name" value="AMINO ACID TRANSPORTER-RELATED"/>
    <property type="match status" value="1"/>
</dbReference>
<proteinExistence type="predicted"/>
<feature type="transmembrane region" description="Helical" evidence="6">
    <location>
        <begin position="254"/>
        <end position="279"/>
    </location>
</feature>
<feature type="transmembrane region" description="Helical" evidence="6">
    <location>
        <begin position="364"/>
        <end position="381"/>
    </location>
</feature>
<keyword evidence="3 6" id="KW-0812">Transmembrane</keyword>
<evidence type="ECO:0000256" key="4">
    <source>
        <dbReference type="ARBA" id="ARBA00022989"/>
    </source>
</evidence>
<dbReference type="Gene3D" id="1.20.1740.10">
    <property type="entry name" value="Amino acid/polyamine transporter I"/>
    <property type="match status" value="1"/>
</dbReference>
<feature type="transmembrane region" description="Helical" evidence="6">
    <location>
        <begin position="166"/>
        <end position="188"/>
    </location>
</feature>
<evidence type="ECO:0000313" key="8">
    <source>
        <dbReference type="Proteomes" id="UP000051213"/>
    </source>
</evidence>
<keyword evidence="4 6" id="KW-1133">Transmembrane helix</keyword>
<evidence type="ECO:0000313" key="7">
    <source>
        <dbReference type="EMBL" id="KRO91511.1"/>
    </source>
</evidence>
<feature type="transmembrane region" description="Helical" evidence="6">
    <location>
        <begin position="132"/>
        <end position="154"/>
    </location>
</feature>
<evidence type="ECO:0000256" key="1">
    <source>
        <dbReference type="ARBA" id="ARBA00004651"/>
    </source>
</evidence>
<feature type="transmembrane region" description="Helical" evidence="6">
    <location>
        <begin position="107"/>
        <end position="125"/>
    </location>
</feature>
<feature type="transmembrane region" description="Helical" evidence="6">
    <location>
        <begin position="200"/>
        <end position="219"/>
    </location>
</feature>
<reference evidence="7 8" key="1">
    <citation type="submission" date="2015-10" db="EMBL/GenBank/DDBJ databases">
        <title>Metagenome-Assembled Genomes uncover a global brackish microbiome.</title>
        <authorList>
            <person name="Hugerth L.W."/>
            <person name="Larsson J."/>
            <person name="Alneberg J."/>
            <person name="Lindh M.V."/>
            <person name="Legrand C."/>
            <person name="Pinhassi J."/>
            <person name="Andersson A.F."/>
        </authorList>
    </citation>
    <scope>NUCLEOTIDE SEQUENCE [LARGE SCALE GENOMIC DNA]</scope>
    <source>
        <strain evidence="7">BACL26 MAG-121220-bin70</strain>
    </source>
</reference>
<dbReference type="InterPro" id="IPR002293">
    <property type="entry name" value="AA/rel_permease1"/>
</dbReference>
<keyword evidence="2" id="KW-1003">Cell membrane</keyword>
<dbReference type="GO" id="GO:0022857">
    <property type="term" value="F:transmembrane transporter activity"/>
    <property type="evidence" value="ECO:0007669"/>
    <property type="project" value="InterPro"/>
</dbReference>
<protein>
    <recommendedName>
        <fullName evidence="9">Amino acid permease</fullName>
    </recommendedName>
</protein>
<dbReference type="Proteomes" id="UP000051213">
    <property type="component" value="Unassembled WGS sequence"/>
</dbReference>
<gene>
    <name evidence="7" type="ORF">ABS24_08035</name>
</gene>
<evidence type="ECO:0000256" key="6">
    <source>
        <dbReference type="SAM" id="Phobius"/>
    </source>
</evidence>
<evidence type="ECO:0000256" key="3">
    <source>
        <dbReference type="ARBA" id="ARBA00022692"/>
    </source>
</evidence>
<evidence type="ECO:0008006" key="9">
    <source>
        <dbReference type="Google" id="ProtNLM"/>
    </source>
</evidence>
<accession>A0A0R2TWI2</accession>
<comment type="subcellular location">
    <subcellularLocation>
        <location evidence="1">Cell membrane</location>
        <topology evidence="1">Multi-pass membrane protein</topology>
    </subcellularLocation>
</comment>
<dbReference type="AlphaFoldDB" id="A0A0R2TWI2"/>
<comment type="caution">
    <text evidence="7">The sequence shown here is derived from an EMBL/GenBank/DDBJ whole genome shotgun (WGS) entry which is preliminary data.</text>
</comment>
<feature type="transmembrane region" description="Helical" evidence="6">
    <location>
        <begin position="300"/>
        <end position="317"/>
    </location>
</feature>
<sequence>MVVGAGIFVLPGVVAAKLGSAAIIAYLICGVAVSLIFLCYAEIGSRVTRSGGSYAYIEEAFGPFAGFISSMLLWFGWGVLADAALTVAMIEALSIAVPELQEPMWKLLFMMVLFTFIVVTNIVGVKSGVRLYVFNTIAKFVPLALLLVVGIFFINMDNLVITEWPSFANIGAATLILMFAFSGAECALNASGEIENPAKTVPRGIFLGLGSIFILYLGLQTVAQGVLGAELANNTEAPLAVVANEVFGGWGVKLLIVGGVISIFSTLSGDILVTPRVIFAAARDGNLPKQLARVHAKYKTPYISIIFYAFMIALLALSGQFKVLAVMASGSILLVYAGVCLSTLKLRMRDGAPSEGQFKMPGKAIIPLLSCCVITSMLLQLTGEEALGLLTLMGISSLIFVVQKVINKKGLRAR</sequence>
<keyword evidence="5 6" id="KW-0472">Membrane</keyword>
<feature type="transmembrane region" description="Helical" evidence="6">
    <location>
        <begin position="323"/>
        <end position="344"/>
    </location>
</feature>
<dbReference type="PIRSF" id="PIRSF006060">
    <property type="entry name" value="AA_transporter"/>
    <property type="match status" value="1"/>
</dbReference>
<dbReference type="EMBL" id="LICA01000483">
    <property type="protein sequence ID" value="KRO91511.1"/>
    <property type="molecule type" value="Genomic_DNA"/>
</dbReference>
<dbReference type="Pfam" id="PF13520">
    <property type="entry name" value="AA_permease_2"/>
    <property type="match status" value="1"/>
</dbReference>
<organism evidence="7 8">
    <name type="scientific">SAR92 bacterium BACL26 MAG-121220-bin70</name>
    <dbReference type="NCBI Taxonomy" id="1655626"/>
    <lineage>
        <taxon>Bacteria</taxon>
        <taxon>Pseudomonadati</taxon>
        <taxon>Pseudomonadota</taxon>
        <taxon>Gammaproteobacteria</taxon>
        <taxon>Cellvibrionales</taxon>
        <taxon>Porticoccaceae</taxon>
        <taxon>SAR92 clade</taxon>
    </lineage>
</organism>
<evidence type="ECO:0000256" key="5">
    <source>
        <dbReference type="ARBA" id="ARBA00023136"/>
    </source>
</evidence>
<dbReference type="GO" id="GO:0005886">
    <property type="term" value="C:plasma membrane"/>
    <property type="evidence" value="ECO:0007669"/>
    <property type="project" value="UniProtKB-SubCell"/>
</dbReference>